<comment type="similarity">
    <text evidence="13">Belongs to the NiCoT transporter (TC 2.A.52) family.</text>
</comment>
<evidence type="ECO:0000256" key="9">
    <source>
        <dbReference type="ARBA" id="ARBA00023065"/>
    </source>
</evidence>
<dbReference type="InterPro" id="IPR051224">
    <property type="entry name" value="NiCoT_RcnA"/>
</dbReference>
<dbReference type="Pfam" id="PF03824">
    <property type="entry name" value="NicO"/>
    <property type="match status" value="1"/>
</dbReference>
<dbReference type="InterPro" id="IPR011541">
    <property type="entry name" value="Ni/Co_transpt_high_affinity"/>
</dbReference>
<comment type="function">
    <text evidence="1">Efflux system for nickel and cobalt.</text>
</comment>
<evidence type="ECO:0000256" key="12">
    <source>
        <dbReference type="ARBA" id="ARBA00023285"/>
    </source>
</evidence>
<proteinExistence type="inferred from homology"/>
<evidence type="ECO:0000256" key="13">
    <source>
        <dbReference type="RuleBase" id="RU362101"/>
    </source>
</evidence>
<keyword evidence="11 13" id="KW-0472">Membrane</keyword>
<evidence type="ECO:0000256" key="10">
    <source>
        <dbReference type="ARBA" id="ARBA00023112"/>
    </source>
</evidence>
<dbReference type="GO" id="GO:0006824">
    <property type="term" value="P:cobalt ion transport"/>
    <property type="evidence" value="ECO:0007669"/>
    <property type="project" value="UniProtKB-KW"/>
</dbReference>
<dbReference type="Proteomes" id="UP000273982">
    <property type="component" value="Chromosome"/>
</dbReference>
<dbReference type="GO" id="GO:0046583">
    <property type="term" value="F:monoatomic cation efflux transmembrane transporter activity"/>
    <property type="evidence" value="ECO:0007669"/>
    <property type="project" value="TreeGrafter"/>
</dbReference>
<feature type="transmembrane region" description="Helical" evidence="13">
    <location>
        <begin position="242"/>
        <end position="265"/>
    </location>
</feature>
<dbReference type="GO" id="GO:0010045">
    <property type="term" value="P:response to nickel cation"/>
    <property type="evidence" value="ECO:0007669"/>
    <property type="project" value="TreeGrafter"/>
</dbReference>
<evidence type="ECO:0000256" key="4">
    <source>
        <dbReference type="ARBA" id="ARBA00022448"/>
    </source>
</evidence>
<dbReference type="PANTHER" id="PTHR40659:SF1">
    <property type="entry name" value="NICKEL_COBALT EFFLUX SYSTEM RCNA"/>
    <property type="match status" value="1"/>
</dbReference>
<sequence length="308" mass="31829">MSDLSEVFRAGAANAWIFAPSAVALGALHGLEPGHSKTMMAAFIVAVRGTVAQAVLLGLAATISHTAIVWAVALTGLYLGAQLNVEANEPYLQIVSGVLIIAVALWMIWRSWRDIAAKGAVTAAARESGPLPAGASAAHGHPHDGAHVHGHVHEHVHVHDGGVPHTHQEEEFESALLDVDPTVYADAHEREHALDIERRFASRHVTTGQIILFGLTGGLIPCPASITVLLLCLQVGRIGLGALLVLCFSVGLALTLVLVGVAAALGMRHAASRWPGLEALAARAPYVSGAIVAAVGAYTIAMGAAALG</sequence>
<keyword evidence="10" id="KW-0921">Nickel transport</keyword>
<keyword evidence="3" id="KW-0171">Cobalt transport</keyword>
<reference evidence="14 15" key="1">
    <citation type="submission" date="2018-11" db="EMBL/GenBank/DDBJ databases">
        <title>Genome squencing of methanotrophic bacteria isolated from alkaline groundwater in Korea.</title>
        <authorList>
            <person name="Nguyen L.N."/>
        </authorList>
    </citation>
    <scope>NUCLEOTIDE SEQUENCE [LARGE SCALE GENOMIC DNA]</scope>
    <source>
        <strain evidence="14 15">GW6</strain>
    </source>
</reference>
<evidence type="ECO:0000256" key="6">
    <source>
        <dbReference type="ARBA" id="ARBA00022596"/>
    </source>
</evidence>
<keyword evidence="12" id="KW-0170">Cobalt</keyword>
<keyword evidence="5" id="KW-1003">Cell membrane</keyword>
<evidence type="ECO:0000256" key="1">
    <source>
        <dbReference type="ARBA" id="ARBA00002510"/>
    </source>
</evidence>
<feature type="transmembrane region" description="Helical" evidence="13">
    <location>
        <begin position="286"/>
        <end position="307"/>
    </location>
</feature>
<dbReference type="GO" id="GO:0015099">
    <property type="term" value="F:nickel cation transmembrane transporter activity"/>
    <property type="evidence" value="ECO:0007669"/>
    <property type="project" value="UniProtKB-UniRule"/>
</dbReference>
<keyword evidence="9" id="KW-0406">Ion transport</keyword>
<feature type="transmembrane region" description="Helical" evidence="13">
    <location>
        <begin position="91"/>
        <end position="109"/>
    </location>
</feature>
<comment type="subcellular location">
    <subcellularLocation>
        <location evidence="2 13">Cell membrane</location>
        <topology evidence="2 13">Multi-pass membrane protein</topology>
    </subcellularLocation>
</comment>
<keyword evidence="4 13" id="KW-0813">Transport</keyword>
<evidence type="ECO:0000256" key="5">
    <source>
        <dbReference type="ARBA" id="ARBA00022475"/>
    </source>
</evidence>
<keyword evidence="8 13" id="KW-1133">Transmembrane helix</keyword>
<keyword evidence="7 13" id="KW-0812">Transmembrane</keyword>
<evidence type="ECO:0000256" key="2">
    <source>
        <dbReference type="ARBA" id="ARBA00004651"/>
    </source>
</evidence>
<gene>
    <name evidence="14" type="primary">rcnA</name>
    <name evidence="14" type="ORF">EHO51_01990</name>
</gene>
<evidence type="ECO:0000313" key="15">
    <source>
        <dbReference type="Proteomes" id="UP000273982"/>
    </source>
</evidence>
<dbReference type="PANTHER" id="PTHR40659">
    <property type="entry name" value="NICKEL/COBALT EFFLUX SYSTEM RCNA"/>
    <property type="match status" value="1"/>
</dbReference>
<evidence type="ECO:0000256" key="11">
    <source>
        <dbReference type="ARBA" id="ARBA00023136"/>
    </source>
</evidence>
<protein>
    <recommendedName>
        <fullName evidence="13">Nickel/cobalt efflux system</fullName>
    </recommendedName>
</protein>
<dbReference type="GO" id="GO:0032025">
    <property type="term" value="P:response to cobalt ion"/>
    <property type="evidence" value="ECO:0007669"/>
    <property type="project" value="TreeGrafter"/>
</dbReference>
<evidence type="ECO:0000256" key="3">
    <source>
        <dbReference type="ARBA" id="ARBA00022426"/>
    </source>
</evidence>
<dbReference type="GO" id="GO:0005886">
    <property type="term" value="C:plasma membrane"/>
    <property type="evidence" value="ECO:0007669"/>
    <property type="project" value="UniProtKB-SubCell"/>
</dbReference>
<dbReference type="AlphaFoldDB" id="A0A3G8M3V5"/>
<name>A0A3G8M3V5_9HYPH</name>
<organism evidence="14 15">
    <name type="scientific">Methylocystis rosea</name>
    <dbReference type="NCBI Taxonomy" id="173366"/>
    <lineage>
        <taxon>Bacteria</taxon>
        <taxon>Pseudomonadati</taxon>
        <taxon>Pseudomonadota</taxon>
        <taxon>Alphaproteobacteria</taxon>
        <taxon>Hyphomicrobiales</taxon>
        <taxon>Methylocystaceae</taxon>
        <taxon>Methylocystis</taxon>
    </lineage>
</organism>
<accession>A0A3G8M3V5</accession>
<feature type="transmembrane region" description="Helical" evidence="13">
    <location>
        <begin position="7"/>
        <end position="28"/>
    </location>
</feature>
<dbReference type="NCBIfam" id="NF007454">
    <property type="entry name" value="PRK10019.1"/>
    <property type="match status" value="1"/>
</dbReference>
<dbReference type="EMBL" id="CP034086">
    <property type="protein sequence ID" value="AZG75608.1"/>
    <property type="molecule type" value="Genomic_DNA"/>
</dbReference>
<dbReference type="RefSeq" id="WP_124737478.1">
    <property type="nucleotide sequence ID" value="NZ_CP034086.1"/>
</dbReference>
<evidence type="ECO:0000256" key="8">
    <source>
        <dbReference type="ARBA" id="ARBA00022989"/>
    </source>
</evidence>
<feature type="transmembrane region" description="Helical" evidence="13">
    <location>
        <begin position="40"/>
        <end position="60"/>
    </location>
</feature>
<evidence type="ECO:0000256" key="7">
    <source>
        <dbReference type="ARBA" id="ARBA00022692"/>
    </source>
</evidence>
<feature type="transmembrane region" description="Helical" evidence="13">
    <location>
        <begin position="210"/>
        <end position="236"/>
    </location>
</feature>
<feature type="transmembrane region" description="Helical" evidence="13">
    <location>
        <begin position="67"/>
        <end position="85"/>
    </location>
</feature>
<dbReference type="KEGG" id="mros:EHO51_01990"/>
<evidence type="ECO:0000313" key="14">
    <source>
        <dbReference type="EMBL" id="AZG75608.1"/>
    </source>
</evidence>
<keyword evidence="6" id="KW-0533">Nickel</keyword>